<dbReference type="OrthoDB" id="8757095at2"/>
<name>A0A1R0XVQ5_9BACL</name>
<gene>
    <name evidence="2" type="ORF">BSK52_17635</name>
</gene>
<keyword evidence="1" id="KW-0812">Transmembrane</keyword>
<feature type="transmembrane region" description="Helical" evidence="1">
    <location>
        <begin position="145"/>
        <end position="166"/>
    </location>
</feature>
<dbReference type="AlphaFoldDB" id="A0A1R0XVQ5"/>
<comment type="caution">
    <text evidence="2">The sequence shown here is derived from an EMBL/GenBank/DDBJ whole genome shotgun (WGS) entry which is preliminary data.</text>
</comment>
<protein>
    <recommendedName>
        <fullName evidence="4">DUF2812 domain-containing protein</fullName>
    </recommendedName>
</protein>
<evidence type="ECO:0000313" key="2">
    <source>
        <dbReference type="EMBL" id="OMD39077.1"/>
    </source>
</evidence>
<keyword evidence="1" id="KW-1133">Transmembrane helix</keyword>
<dbReference type="EMBL" id="MPTC01000015">
    <property type="protein sequence ID" value="OMD39077.1"/>
    <property type="molecule type" value="Genomic_DNA"/>
</dbReference>
<proteinExistence type="predicted"/>
<accession>A0A1R0XVQ5</accession>
<evidence type="ECO:0008006" key="4">
    <source>
        <dbReference type="Google" id="ProtNLM"/>
    </source>
</evidence>
<dbReference type="InterPro" id="IPR021359">
    <property type="entry name" value="DUF2812"/>
</dbReference>
<reference evidence="2 3" key="1">
    <citation type="submission" date="2016-10" db="EMBL/GenBank/DDBJ databases">
        <title>Paenibacillus species isolates.</title>
        <authorList>
            <person name="Beno S.M."/>
        </authorList>
    </citation>
    <scope>NUCLEOTIDE SEQUENCE [LARGE SCALE GENOMIC DNA]</scope>
    <source>
        <strain evidence="2 3">FSL H7-0710</strain>
    </source>
</reference>
<dbReference type="Pfam" id="PF11193">
    <property type="entry name" value="DUF2812"/>
    <property type="match status" value="1"/>
</dbReference>
<evidence type="ECO:0000313" key="3">
    <source>
        <dbReference type="Proteomes" id="UP000187439"/>
    </source>
</evidence>
<organism evidence="2 3">
    <name type="scientific">Paenibacillus odorifer</name>
    <dbReference type="NCBI Taxonomy" id="189426"/>
    <lineage>
        <taxon>Bacteria</taxon>
        <taxon>Bacillati</taxon>
        <taxon>Bacillota</taxon>
        <taxon>Bacilli</taxon>
        <taxon>Bacillales</taxon>
        <taxon>Paenibacillaceae</taxon>
        <taxon>Paenibacillus</taxon>
    </lineage>
</organism>
<keyword evidence="1" id="KW-0472">Membrane</keyword>
<feature type="transmembrane region" description="Helical" evidence="1">
    <location>
        <begin position="115"/>
        <end position="139"/>
    </location>
</feature>
<dbReference type="RefSeq" id="WP_076120059.1">
    <property type="nucleotide sequence ID" value="NZ_MPTC01000015.1"/>
</dbReference>
<dbReference type="Proteomes" id="UP000187439">
    <property type="component" value="Unassembled WGS sequence"/>
</dbReference>
<evidence type="ECO:0000256" key="1">
    <source>
        <dbReference type="SAM" id="Phobius"/>
    </source>
</evidence>
<sequence length="185" mass="21627">MIHVVRKMFWDFEKEEQWLNEISAKGLALTNYTWCKYVFIETPKNEYTYRIELLDNVPTHPESIAYIRFLEENGVECVSSFGRWIYLRKKSSEGAFDIYTDLESKIKHFKRINTLWNSVIWLEFILGLANILIGLTNYFTSSSSISLVNVILGGLLILLGLVFLRAGAPIRKKIKKLQQENLIRE</sequence>